<dbReference type="Proteomes" id="UP000663877">
    <property type="component" value="Unassembled WGS sequence"/>
</dbReference>
<keyword evidence="6" id="KW-1185">Reference proteome</keyword>
<dbReference type="InterPro" id="IPR050952">
    <property type="entry name" value="TRIM-NHL_E3_ligases"/>
</dbReference>
<keyword evidence="1" id="KW-0677">Repeat</keyword>
<evidence type="ECO:0000313" key="6">
    <source>
        <dbReference type="Proteomes" id="UP000663832"/>
    </source>
</evidence>
<protein>
    <submittedName>
        <fullName evidence="4">Uncharacterized protein</fullName>
    </submittedName>
</protein>
<evidence type="ECO:0000256" key="1">
    <source>
        <dbReference type="ARBA" id="ARBA00022737"/>
    </source>
</evidence>
<feature type="repeat" description="NHL" evidence="2">
    <location>
        <begin position="384"/>
        <end position="414"/>
    </location>
</feature>
<accession>A0A814D7F1</accession>
<dbReference type="GO" id="GO:0043161">
    <property type="term" value="P:proteasome-mediated ubiquitin-dependent protein catabolic process"/>
    <property type="evidence" value="ECO:0007669"/>
    <property type="project" value="TreeGrafter"/>
</dbReference>
<dbReference type="EMBL" id="CAJNOI010000052">
    <property type="protein sequence ID" value="CAF0950457.1"/>
    <property type="molecule type" value="Genomic_DNA"/>
</dbReference>
<gene>
    <name evidence="4" type="ORF">BJG266_LOCUS13182</name>
    <name evidence="5" type="ORF">QVE165_LOCUS51913</name>
</gene>
<dbReference type="PANTHER" id="PTHR24104">
    <property type="entry name" value="E3 UBIQUITIN-PROTEIN LIGASE NHLRC1-RELATED"/>
    <property type="match status" value="1"/>
</dbReference>
<dbReference type="Proteomes" id="UP000663832">
    <property type="component" value="Unassembled WGS sequence"/>
</dbReference>
<sequence length="471" mass="54480">MAMTNNKTLCFICNEEKITFNCKGCSKEFCLTDLIEHREILTNELHYITYQYNEFKQTIHEQKQNLQNHSLIKQINQWEIASMDINQQKAREYKEIFIKSSQTYINDIEIKFKNLNEQIKQIQKENEFNEISLDYLRNQLIEITKELNNPSKISIKEDLQSFINKIPVVLPKESKFNKWKQNAITVVGGNGQGQELNQLDRPYGIFIDKKKNIFIADCYNHRIIEWKYNTKEGQIIAGGNGHGDRMDQLDNPINVIVDEQNHSIIIADCVNRRVVQWFNQNQQILIDDIDCSRLAIDKHGYLYVSDWEKNEVRRWKMGKYNNEGIVVAGGNGKGNELNQLNDPDFIFVDEDQSVYVSDENNNRVMKWRKGAKTGRIVAGGNGEGANLNQLSFPEGVIVDHLGQIYVADFHNHRVMRWCEGDEEGEIVVGGNGDGNESDQLSGPYGLSFDDEGNLYVAEVFNHRIQKFELIL</sequence>
<evidence type="ECO:0000313" key="7">
    <source>
        <dbReference type="Proteomes" id="UP000663877"/>
    </source>
</evidence>
<dbReference type="AlphaFoldDB" id="A0A814D7F1"/>
<feature type="coiled-coil region" evidence="3">
    <location>
        <begin position="105"/>
        <end position="132"/>
    </location>
</feature>
<dbReference type="EMBL" id="CAJNOM010001167">
    <property type="protein sequence ID" value="CAF1596038.1"/>
    <property type="molecule type" value="Genomic_DNA"/>
</dbReference>
<dbReference type="GO" id="GO:0000209">
    <property type="term" value="P:protein polyubiquitination"/>
    <property type="evidence" value="ECO:0007669"/>
    <property type="project" value="TreeGrafter"/>
</dbReference>
<dbReference type="GO" id="GO:0061630">
    <property type="term" value="F:ubiquitin protein ligase activity"/>
    <property type="evidence" value="ECO:0007669"/>
    <property type="project" value="TreeGrafter"/>
</dbReference>
<dbReference type="PANTHER" id="PTHR24104:SF25">
    <property type="entry name" value="PROTEIN LIN-41"/>
    <property type="match status" value="1"/>
</dbReference>
<dbReference type="CDD" id="cd05819">
    <property type="entry name" value="NHL"/>
    <property type="match status" value="1"/>
</dbReference>
<dbReference type="GO" id="GO:0008270">
    <property type="term" value="F:zinc ion binding"/>
    <property type="evidence" value="ECO:0007669"/>
    <property type="project" value="UniProtKB-KW"/>
</dbReference>
<organism evidence="4 7">
    <name type="scientific">Adineta steineri</name>
    <dbReference type="NCBI Taxonomy" id="433720"/>
    <lineage>
        <taxon>Eukaryota</taxon>
        <taxon>Metazoa</taxon>
        <taxon>Spiralia</taxon>
        <taxon>Gnathifera</taxon>
        <taxon>Rotifera</taxon>
        <taxon>Eurotatoria</taxon>
        <taxon>Bdelloidea</taxon>
        <taxon>Adinetida</taxon>
        <taxon>Adinetidae</taxon>
        <taxon>Adineta</taxon>
    </lineage>
</organism>
<dbReference type="Gene3D" id="2.120.10.30">
    <property type="entry name" value="TolB, C-terminal domain"/>
    <property type="match status" value="2"/>
</dbReference>
<dbReference type="Gene3D" id="2.40.10.500">
    <property type="match status" value="1"/>
</dbReference>
<evidence type="ECO:0000313" key="4">
    <source>
        <dbReference type="EMBL" id="CAF0950457.1"/>
    </source>
</evidence>
<dbReference type="Pfam" id="PF01436">
    <property type="entry name" value="NHL"/>
    <property type="match status" value="1"/>
</dbReference>
<reference evidence="4" key="1">
    <citation type="submission" date="2021-02" db="EMBL/GenBank/DDBJ databases">
        <authorList>
            <person name="Nowell W R."/>
        </authorList>
    </citation>
    <scope>NUCLEOTIDE SEQUENCE</scope>
</reference>
<dbReference type="InterPro" id="IPR001258">
    <property type="entry name" value="NHL_repeat"/>
</dbReference>
<evidence type="ECO:0000313" key="5">
    <source>
        <dbReference type="EMBL" id="CAF1596038.1"/>
    </source>
</evidence>
<keyword evidence="3" id="KW-0175">Coiled coil</keyword>
<dbReference type="PROSITE" id="PS51125">
    <property type="entry name" value="NHL"/>
    <property type="match status" value="1"/>
</dbReference>
<name>A0A814D7F1_9BILA</name>
<proteinExistence type="predicted"/>
<dbReference type="InterPro" id="IPR011042">
    <property type="entry name" value="6-blade_b-propeller_TolB-like"/>
</dbReference>
<dbReference type="SUPFAM" id="SSF101898">
    <property type="entry name" value="NHL repeat"/>
    <property type="match status" value="1"/>
</dbReference>
<comment type="caution">
    <text evidence="4">The sequence shown here is derived from an EMBL/GenBank/DDBJ whole genome shotgun (WGS) entry which is preliminary data.</text>
</comment>
<evidence type="ECO:0000256" key="3">
    <source>
        <dbReference type="SAM" id="Coils"/>
    </source>
</evidence>
<evidence type="ECO:0000256" key="2">
    <source>
        <dbReference type="PROSITE-ProRule" id="PRU00504"/>
    </source>
</evidence>